<dbReference type="OrthoDB" id="9815041at2"/>
<dbReference type="PANTHER" id="PTHR43877">
    <property type="entry name" value="AMINOALKYLPHOSPHONATE N-ACETYLTRANSFERASE-RELATED-RELATED"/>
    <property type="match status" value="1"/>
</dbReference>
<dbReference type="SUPFAM" id="SSF55729">
    <property type="entry name" value="Acyl-CoA N-acyltransferases (Nat)"/>
    <property type="match status" value="1"/>
</dbReference>
<protein>
    <submittedName>
        <fullName evidence="4">GNAT family N-acetyltransferase</fullName>
    </submittedName>
</protein>
<name>A0A328U5G0_9BACL</name>
<dbReference type="InterPro" id="IPR016181">
    <property type="entry name" value="Acyl_CoA_acyltransferase"/>
</dbReference>
<evidence type="ECO:0000256" key="1">
    <source>
        <dbReference type="ARBA" id="ARBA00022679"/>
    </source>
</evidence>
<dbReference type="Pfam" id="PF13508">
    <property type="entry name" value="Acetyltransf_7"/>
    <property type="match status" value="1"/>
</dbReference>
<accession>A0A328U5G0</accession>
<dbReference type="EMBL" id="QLUW01000003">
    <property type="protein sequence ID" value="RAP75264.1"/>
    <property type="molecule type" value="Genomic_DNA"/>
</dbReference>
<gene>
    <name evidence="4" type="ORF">DL346_17985</name>
</gene>
<proteinExistence type="predicted"/>
<dbReference type="InterPro" id="IPR050832">
    <property type="entry name" value="Bact_Acetyltransf"/>
</dbReference>
<dbReference type="Gene3D" id="3.40.630.30">
    <property type="match status" value="1"/>
</dbReference>
<evidence type="ECO:0000313" key="4">
    <source>
        <dbReference type="EMBL" id="RAP75264.1"/>
    </source>
</evidence>
<keyword evidence="5" id="KW-1185">Reference proteome</keyword>
<keyword evidence="2" id="KW-0012">Acyltransferase</keyword>
<feature type="domain" description="N-acetyltransferase" evidence="3">
    <location>
        <begin position="24"/>
        <end position="167"/>
    </location>
</feature>
<dbReference type="InterPro" id="IPR000182">
    <property type="entry name" value="GNAT_dom"/>
</dbReference>
<dbReference type="GO" id="GO:0016747">
    <property type="term" value="F:acyltransferase activity, transferring groups other than amino-acyl groups"/>
    <property type="evidence" value="ECO:0007669"/>
    <property type="project" value="InterPro"/>
</dbReference>
<dbReference type="Proteomes" id="UP000249260">
    <property type="component" value="Unassembled WGS sequence"/>
</dbReference>
<reference evidence="4 5" key="1">
    <citation type="submission" date="2018-06" db="EMBL/GenBank/DDBJ databases">
        <title>Paenibacillus montanisoli sp. nov., isolated from mountain area soil.</title>
        <authorList>
            <person name="Wu M."/>
        </authorList>
    </citation>
    <scope>NUCLEOTIDE SEQUENCE [LARGE SCALE GENOMIC DNA]</scope>
    <source>
        <strain evidence="4 5">RA17</strain>
    </source>
</reference>
<keyword evidence="1 4" id="KW-0808">Transferase</keyword>
<evidence type="ECO:0000256" key="2">
    <source>
        <dbReference type="ARBA" id="ARBA00023315"/>
    </source>
</evidence>
<evidence type="ECO:0000259" key="3">
    <source>
        <dbReference type="PROSITE" id="PS51186"/>
    </source>
</evidence>
<dbReference type="CDD" id="cd04301">
    <property type="entry name" value="NAT_SF"/>
    <property type="match status" value="1"/>
</dbReference>
<dbReference type="RefSeq" id="WP_112883528.1">
    <property type="nucleotide sequence ID" value="NZ_QLUW01000003.1"/>
</dbReference>
<evidence type="ECO:0000313" key="5">
    <source>
        <dbReference type="Proteomes" id="UP000249260"/>
    </source>
</evidence>
<organism evidence="4 5">
    <name type="scientific">Paenibacillus montanisoli</name>
    <dbReference type="NCBI Taxonomy" id="2081970"/>
    <lineage>
        <taxon>Bacteria</taxon>
        <taxon>Bacillati</taxon>
        <taxon>Bacillota</taxon>
        <taxon>Bacilli</taxon>
        <taxon>Bacillales</taxon>
        <taxon>Paenibacillaceae</taxon>
        <taxon>Paenibacillus</taxon>
    </lineage>
</organism>
<dbReference type="AlphaFoldDB" id="A0A328U5G0"/>
<sequence length="167" mass="18932">MKEHGSGKEEALAAKRTVGAAISIERLDLSRTDIADLVIESESEGYRHIRRLLDDYANGRNRFAEAGEALYAAVLHNRIIGVCGLNRDPYRPGVRSGRVRRLYVRQAYRRFGAGRKLMDAVIEEAKKHYTSLLLRTTNPEADCFYRSLGFTVLRDNEHATHMLEISP</sequence>
<comment type="caution">
    <text evidence="4">The sequence shown here is derived from an EMBL/GenBank/DDBJ whole genome shotgun (WGS) entry which is preliminary data.</text>
</comment>
<dbReference type="PROSITE" id="PS51186">
    <property type="entry name" value="GNAT"/>
    <property type="match status" value="1"/>
</dbReference>